<accession>A0AAV7SZ59</accession>
<gene>
    <name evidence="2" type="ORF">NDU88_001381</name>
</gene>
<evidence type="ECO:0000313" key="3">
    <source>
        <dbReference type="Proteomes" id="UP001066276"/>
    </source>
</evidence>
<dbReference type="Proteomes" id="UP001066276">
    <property type="component" value="Chromosome 4_1"/>
</dbReference>
<reference evidence="2" key="1">
    <citation type="journal article" date="2022" name="bioRxiv">
        <title>Sequencing and chromosome-scale assembly of the giantPleurodeles waltlgenome.</title>
        <authorList>
            <person name="Brown T."/>
            <person name="Elewa A."/>
            <person name="Iarovenko S."/>
            <person name="Subramanian E."/>
            <person name="Araus A.J."/>
            <person name="Petzold A."/>
            <person name="Susuki M."/>
            <person name="Suzuki K.-i.T."/>
            <person name="Hayashi T."/>
            <person name="Toyoda A."/>
            <person name="Oliveira C."/>
            <person name="Osipova E."/>
            <person name="Leigh N.D."/>
            <person name="Simon A."/>
            <person name="Yun M.H."/>
        </authorList>
    </citation>
    <scope>NUCLEOTIDE SEQUENCE</scope>
    <source>
        <strain evidence="2">20211129_DDA</strain>
        <tissue evidence="2">Liver</tissue>
    </source>
</reference>
<dbReference type="AlphaFoldDB" id="A0AAV7SZ59"/>
<evidence type="ECO:0000313" key="2">
    <source>
        <dbReference type="EMBL" id="KAJ1169488.1"/>
    </source>
</evidence>
<name>A0AAV7SZ59_PLEWA</name>
<comment type="caution">
    <text evidence="2">The sequence shown here is derived from an EMBL/GenBank/DDBJ whole genome shotgun (WGS) entry which is preliminary data.</text>
</comment>
<sequence length="78" mass="8121">MPGPRRGSAPALYRVRKELSKMSSESSKPRECSGTGAAGGRRFLPRICKGGSGEGGSFARGSAPALGPRAEGFLPCRR</sequence>
<evidence type="ECO:0000256" key="1">
    <source>
        <dbReference type="SAM" id="MobiDB-lite"/>
    </source>
</evidence>
<protein>
    <submittedName>
        <fullName evidence="2">Uncharacterized protein</fullName>
    </submittedName>
</protein>
<dbReference type="EMBL" id="JANPWB010000007">
    <property type="protein sequence ID" value="KAJ1169488.1"/>
    <property type="molecule type" value="Genomic_DNA"/>
</dbReference>
<organism evidence="2 3">
    <name type="scientific">Pleurodeles waltl</name>
    <name type="common">Iberian ribbed newt</name>
    <dbReference type="NCBI Taxonomy" id="8319"/>
    <lineage>
        <taxon>Eukaryota</taxon>
        <taxon>Metazoa</taxon>
        <taxon>Chordata</taxon>
        <taxon>Craniata</taxon>
        <taxon>Vertebrata</taxon>
        <taxon>Euteleostomi</taxon>
        <taxon>Amphibia</taxon>
        <taxon>Batrachia</taxon>
        <taxon>Caudata</taxon>
        <taxon>Salamandroidea</taxon>
        <taxon>Salamandridae</taxon>
        <taxon>Pleurodelinae</taxon>
        <taxon>Pleurodeles</taxon>
    </lineage>
</organism>
<feature type="region of interest" description="Disordered" evidence="1">
    <location>
        <begin position="55"/>
        <end position="78"/>
    </location>
</feature>
<proteinExistence type="predicted"/>
<feature type="region of interest" description="Disordered" evidence="1">
    <location>
        <begin position="19"/>
        <end position="38"/>
    </location>
</feature>
<keyword evidence="3" id="KW-1185">Reference proteome</keyword>